<feature type="chain" id="PRO_5018100917" description="Secreted protein" evidence="1">
    <location>
        <begin position="26"/>
        <end position="109"/>
    </location>
</feature>
<dbReference type="PROSITE" id="PS51257">
    <property type="entry name" value="PROKAR_LIPOPROTEIN"/>
    <property type="match status" value="1"/>
</dbReference>
<gene>
    <name evidence="2" type="ORF">P167DRAFT_368745</name>
</gene>
<sequence>MQALKCQSLLTLLSSLSMTASCACATTDNNYMYFSISHLLWYYDKSRHLRPVCSGSTPPKHRAVHVSPDLSCQGIKYMYMYLLRSTHAYVLYVEYMYSLTLTCAGRLHK</sequence>
<dbReference type="InParanoid" id="A0A3N4KBY2"/>
<accession>A0A3N4KBY2</accession>
<dbReference type="EMBL" id="ML119170">
    <property type="protein sequence ID" value="RPB07993.1"/>
    <property type="molecule type" value="Genomic_DNA"/>
</dbReference>
<keyword evidence="1" id="KW-0732">Signal</keyword>
<protein>
    <recommendedName>
        <fullName evidence="4">Secreted protein</fullName>
    </recommendedName>
</protein>
<evidence type="ECO:0000256" key="1">
    <source>
        <dbReference type="SAM" id="SignalP"/>
    </source>
</evidence>
<dbReference type="AlphaFoldDB" id="A0A3N4KBY2"/>
<proteinExistence type="predicted"/>
<dbReference type="Proteomes" id="UP000277580">
    <property type="component" value="Unassembled WGS sequence"/>
</dbReference>
<dbReference type="OrthoDB" id="10592702at2759"/>
<reference evidence="2 3" key="1">
    <citation type="journal article" date="2018" name="Nat. Ecol. Evol.">
        <title>Pezizomycetes genomes reveal the molecular basis of ectomycorrhizal truffle lifestyle.</title>
        <authorList>
            <person name="Murat C."/>
            <person name="Payen T."/>
            <person name="Noel B."/>
            <person name="Kuo A."/>
            <person name="Morin E."/>
            <person name="Chen J."/>
            <person name="Kohler A."/>
            <person name="Krizsan K."/>
            <person name="Balestrini R."/>
            <person name="Da Silva C."/>
            <person name="Montanini B."/>
            <person name="Hainaut M."/>
            <person name="Levati E."/>
            <person name="Barry K.W."/>
            <person name="Belfiori B."/>
            <person name="Cichocki N."/>
            <person name="Clum A."/>
            <person name="Dockter R.B."/>
            <person name="Fauchery L."/>
            <person name="Guy J."/>
            <person name="Iotti M."/>
            <person name="Le Tacon F."/>
            <person name="Lindquist E.A."/>
            <person name="Lipzen A."/>
            <person name="Malagnac F."/>
            <person name="Mello A."/>
            <person name="Molinier V."/>
            <person name="Miyauchi S."/>
            <person name="Poulain J."/>
            <person name="Riccioni C."/>
            <person name="Rubini A."/>
            <person name="Sitrit Y."/>
            <person name="Splivallo R."/>
            <person name="Traeger S."/>
            <person name="Wang M."/>
            <person name="Zifcakova L."/>
            <person name="Wipf D."/>
            <person name="Zambonelli A."/>
            <person name="Paolocci F."/>
            <person name="Nowrousian M."/>
            <person name="Ottonello S."/>
            <person name="Baldrian P."/>
            <person name="Spatafora J.W."/>
            <person name="Henrissat B."/>
            <person name="Nagy L.G."/>
            <person name="Aury J.M."/>
            <person name="Wincker P."/>
            <person name="Grigoriev I.V."/>
            <person name="Bonfante P."/>
            <person name="Martin F.M."/>
        </authorList>
    </citation>
    <scope>NUCLEOTIDE SEQUENCE [LARGE SCALE GENOMIC DNA]</scope>
    <source>
        <strain evidence="2 3">CCBAS932</strain>
    </source>
</reference>
<evidence type="ECO:0008006" key="4">
    <source>
        <dbReference type="Google" id="ProtNLM"/>
    </source>
</evidence>
<evidence type="ECO:0000313" key="3">
    <source>
        <dbReference type="Proteomes" id="UP000277580"/>
    </source>
</evidence>
<name>A0A3N4KBY2_9PEZI</name>
<keyword evidence="3" id="KW-1185">Reference proteome</keyword>
<evidence type="ECO:0000313" key="2">
    <source>
        <dbReference type="EMBL" id="RPB07993.1"/>
    </source>
</evidence>
<feature type="signal peptide" evidence="1">
    <location>
        <begin position="1"/>
        <end position="25"/>
    </location>
</feature>
<organism evidence="2 3">
    <name type="scientific">Morchella conica CCBAS932</name>
    <dbReference type="NCBI Taxonomy" id="1392247"/>
    <lineage>
        <taxon>Eukaryota</taxon>
        <taxon>Fungi</taxon>
        <taxon>Dikarya</taxon>
        <taxon>Ascomycota</taxon>
        <taxon>Pezizomycotina</taxon>
        <taxon>Pezizomycetes</taxon>
        <taxon>Pezizales</taxon>
        <taxon>Morchellaceae</taxon>
        <taxon>Morchella</taxon>
    </lineage>
</organism>